<feature type="repeat" description="PPR" evidence="2">
    <location>
        <begin position="559"/>
        <end position="593"/>
    </location>
</feature>
<dbReference type="InterPro" id="IPR033443">
    <property type="entry name" value="PROP1-like_PPR_dom"/>
</dbReference>
<dbReference type="InterPro" id="IPR053343">
    <property type="entry name" value="PSII_mRNA-binding_protein"/>
</dbReference>
<dbReference type="NCBIfam" id="TIGR00756">
    <property type="entry name" value="PPR"/>
    <property type="match status" value="4"/>
</dbReference>
<feature type="repeat" description="PPR" evidence="2">
    <location>
        <begin position="454"/>
        <end position="488"/>
    </location>
</feature>
<feature type="compositionally biased region" description="Polar residues" evidence="3">
    <location>
        <begin position="103"/>
        <end position="116"/>
    </location>
</feature>
<protein>
    <recommendedName>
        <fullName evidence="4">PROP1-like PPR domain-containing protein</fullName>
    </recommendedName>
</protein>
<organism evidence="5 6">
    <name type="scientific">Linum tenue</name>
    <dbReference type="NCBI Taxonomy" id="586396"/>
    <lineage>
        <taxon>Eukaryota</taxon>
        <taxon>Viridiplantae</taxon>
        <taxon>Streptophyta</taxon>
        <taxon>Embryophyta</taxon>
        <taxon>Tracheophyta</taxon>
        <taxon>Spermatophyta</taxon>
        <taxon>Magnoliopsida</taxon>
        <taxon>eudicotyledons</taxon>
        <taxon>Gunneridae</taxon>
        <taxon>Pentapetalae</taxon>
        <taxon>rosids</taxon>
        <taxon>fabids</taxon>
        <taxon>Malpighiales</taxon>
        <taxon>Linaceae</taxon>
        <taxon>Linum</taxon>
    </lineage>
</organism>
<reference evidence="5" key="1">
    <citation type="submission" date="2022-08" db="EMBL/GenBank/DDBJ databases">
        <authorList>
            <person name="Gutierrez-Valencia J."/>
        </authorList>
    </citation>
    <scope>NUCLEOTIDE SEQUENCE</scope>
</reference>
<evidence type="ECO:0000256" key="3">
    <source>
        <dbReference type="SAM" id="MobiDB-lite"/>
    </source>
</evidence>
<accession>A0AAV0NDK9</accession>
<name>A0AAV0NDK9_9ROSI</name>
<dbReference type="Gene3D" id="1.25.40.10">
    <property type="entry name" value="Tetratricopeptide repeat domain"/>
    <property type="match status" value="4"/>
</dbReference>
<dbReference type="InterPro" id="IPR002885">
    <property type="entry name" value="PPR_rpt"/>
</dbReference>
<keyword evidence="6" id="KW-1185">Reference proteome</keyword>
<evidence type="ECO:0000313" key="6">
    <source>
        <dbReference type="Proteomes" id="UP001154282"/>
    </source>
</evidence>
<evidence type="ECO:0000256" key="2">
    <source>
        <dbReference type="PROSITE-ProRule" id="PRU00708"/>
    </source>
</evidence>
<proteinExistence type="predicted"/>
<dbReference type="SUPFAM" id="SSF81901">
    <property type="entry name" value="HCP-like"/>
    <property type="match status" value="1"/>
</dbReference>
<dbReference type="PANTHER" id="PTHR47940">
    <property type="entry name" value="OS12G0283900 PROTEIN"/>
    <property type="match status" value="1"/>
</dbReference>
<dbReference type="Pfam" id="PF13041">
    <property type="entry name" value="PPR_2"/>
    <property type="match status" value="1"/>
</dbReference>
<feature type="repeat" description="PPR" evidence="2">
    <location>
        <begin position="594"/>
        <end position="624"/>
    </location>
</feature>
<feature type="repeat" description="PPR" evidence="2">
    <location>
        <begin position="524"/>
        <end position="558"/>
    </location>
</feature>
<dbReference type="Proteomes" id="UP001154282">
    <property type="component" value="Unassembled WGS sequence"/>
</dbReference>
<dbReference type="InterPro" id="IPR011990">
    <property type="entry name" value="TPR-like_helical_dom_sf"/>
</dbReference>
<dbReference type="Pfam" id="PF17177">
    <property type="entry name" value="PPR_long"/>
    <property type="match status" value="1"/>
</dbReference>
<dbReference type="EMBL" id="CAMGYJ010000008">
    <property type="protein sequence ID" value="CAI0456549.1"/>
    <property type="molecule type" value="Genomic_DNA"/>
</dbReference>
<feature type="repeat" description="PPR" evidence="2">
    <location>
        <begin position="630"/>
        <end position="664"/>
    </location>
</feature>
<feature type="repeat" description="PPR" evidence="2">
    <location>
        <begin position="489"/>
        <end position="523"/>
    </location>
</feature>
<dbReference type="AlphaFoldDB" id="A0AAV0NDK9"/>
<evidence type="ECO:0000313" key="5">
    <source>
        <dbReference type="EMBL" id="CAI0456549.1"/>
    </source>
</evidence>
<comment type="caution">
    <text evidence="5">The sequence shown here is derived from an EMBL/GenBank/DDBJ whole genome shotgun (WGS) entry which is preliminary data.</text>
</comment>
<sequence>MQALSVWPSKSSLWTLPQVESDLASCLYSCRRKKVGFFAVSLFHNSIYYGHFLVSAGSRYGRSSNGFTCRYPKLRFHIVAEKKKDCACSSVASAWELDEEETQSLVRSSTQSNTENENIDGESHEFDRVDATNGISDPEGKIDVRELAKSLHAVETADDVEEVLKDMGIFPIRVYSSLIRGFGWDKKMKPALAVVDWLRRKKVETAGAFIGPNLFVYNSLLTVVKDCEQYQEAEKVVNDMAREGIHPNVVTYNILMMIHVEQEQPSKALSIFEQICQNGFTPSAASYSIALMAYRRMEDGDGALKFFVEFKEKYVKGELGRDNGDDEDWEKEFAKLEDFTIRICYQVMRRWLARLQDMSTKVFKLLTSMDNAGLQTSRAEYERLIWACTREDHYRVAKELYTRVRERYPEISLSVCNHLIWLMGKAKKWWAALEIYEDLLDKGPSPNNLSSELIISHFNVLLAAASKRGIWRWGVRLLNKMQDKGLKPESRQWNAVLVACSKAAETSAAVEIFKRMVEQGEKPTIISYGALLSGLEKAGLYEEAFRVWNHMLKMEVQPNLYAYTIMASVLTGQGKFRLVDSIIKEMADVGIPPTVVTYNAIISGCARRGLSSAAYEWFHRMERQQDVEPNEISYQMLIEALVRDGKPRLAYEAYLRAQNDGLVLSSKAYDAVVDASRASGATIDVSLLGDRPPERKKGGGGVRIRKTLTEFTKFADVPRRSQPFDKREIYYRQGRES</sequence>
<evidence type="ECO:0000259" key="4">
    <source>
        <dbReference type="Pfam" id="PF17177"/>
    </source>
</evidence>
<dbReference type="SUPFAM" id="SSF48452">
    <property type="entry name" value="TPR-like"/>
    <property type="match status" value="1"/>
</dbReference>
<gene>
    <name evidence="5" type="ORF">LITE_LOCUS32797</name>
</gene>
<feature type="domain" description="PROP1-like PPR" evidence="4">
    <location>
        <begin position="500"/>
        <end position="653"/>
    </location>
</feature>
<feature type="region of interest" description="Disordered" evidence="3">
    <location>
        <begin position="102"/>
        <end position="123"/>
    </location>
</feature>
<dbReference type="PROSITE" id="PS51375">
    <property type="entry name" value="PPR"/>
    <property type="match status" value="8"/>
</dbReference>
<dbReference type="Pfam" id="PF01535">
    <property type="entry name" value="PPR"/>
    <property type="match status" value="1"/>
</dbReference>
<evidence type="ECO:0000256" key="1">
    <source>
        <dbReference type="ARBA" id="ARBA00022737"/>
    </source>
</evidence>
<feature type="repeat" description="PPR" evidence="2">
    <location>
        <begin position="213"/>
        <end position="247"/>
    </location>
</feature>
<keyword evidence="1" id="KW-0677">Repeat</keyword>
<feature type="repeat" description="PPR" evidence="2">
    <location>
        <begin position="248"/>
        <end position="282"/>
    </location>
</feature>
<dbReference type="PANTHER" id="PTHR47940:SF1">
    <property type="entry name" value="PROTEIN LOW PHOTOSYNTHETIC EFFICIENCY 1, CHLOROPLASTIC"/>
    <property type="match status" value="1"/>
</dbReference>